<dbReference type="Proteomes" id="UP000183868">
    <property type="component" value="Chromosome"/>
</dbReference>
<sequence length="156" mass="18053">MEERLIEVIMYLLKEFNNLEEKADYNSLSRKLMASGYSNVEINFALNWIFNHLTDKKPTQEEEFEYSSRANRVLHDLEKIIFTPEAYGYLLQMRQLGLLNDSEFEEVVDEAIMGASPTVSVDDIKRIAAMVVFGNDVGKHANWEGFFYPFGSNTIH</sequence>
<dbReference type="InterPro" id="IPR007456">
    <property type="entry name" value="Smg"/>
</dbReference>
<dbReference type="AlphaFoldDB" id="H1XUM1"/>
<dbReference type="PANTHER" id="PTHR38692">
    <property type="entry name" value="PROTEIN SMG"/>
    <property type="match status" value="1"/>
</dbReference>
<dbReference type="KEGG" id="caby:Cabys_71"/>
<dbReference type="OrthoDB" id="9788984at2"/>
<name>H1XUM1_CALAY</name>
<accession>H1XUM1</accession>
<organism evidence="2 3">
    <name type="scientific">Caldithrix abyssi DSM 13497</name>
    <dbReference type="NCBI Taxonomy" id="880073"/>
    <lineage>
        <taxon>Bacteria</taxon>
        <taxon>Pseudomonadati</taxon>
        <taxon>Calditrichota</taxon>
        <taxon>Calditrichia</taxon>
        <taxon>Calditrichales</taxon>
        <taxon>Calditrichaceae</taxon>
        <taxon>Caldithrix</taxon>
    </lineage>
</organism>
<dbReference type="eggNOG" id="COG2922">
    <property type="taxonomic scope" value="Bacteria"/>
</dbReference>
<dbReference type="EMBL" id="CP018099">
    <property type="protein sequence ID" value="APF16822.1"/>
    <property type="molecule type" value="Genomic_DNA"/>
</dbReference>
<evidence type="ECO:0000313" key="2">
    <source>
        <dbReference type="EMBL" id="EHO40520.1"/>
    </source>
</evidence>
<dbReference type="PaxDb" id="880073-Calab_0883"/>
<evidence type="ECO:0000313" key="4">
    <source>
        <dbReference type="Proteomes" id="UP000183868"/>
    </source>
</evidence>
<reference evidence="2 3" key="1">
    <citation type="submission" date="2011-09" db="EMBL/GenBank/DDBJ databases">
        <title>The permanent draft genome of Caldithrix abyssi DSM 13497.</title>
        <authorList>
            <consortium name="US DOE Joint Genome Institute (JGI-PGF)"/>
            <person name="Lucas S."/>
            <person name="Han J."/>
            <person name="Lapidus A."/>
            <person name="Bruce D."/>
            <person name="Goodwin L."/>
            <person name="Pitluck S."/>
            <person name="Peters L."/>
            <person name="Kyrpides N."/>
            <person name="Mavromatis K."/>
            <person name="Ivanova N."/>
            <person name="Mikhailova N."/>
            <person name="Chertkov O."/>
            <person name="Detter J.C."/>
            <person name="Tapia R."/>
            <person name="Han C."/>
            <person name="Land M."/>
            <person name="Hauser L."/>
            <person name="Markowitz V."/>
            <person name="Cheng J.-F."/>
            <person name="Hugenholtz P."/>
            <person name="Woyke T."/>
            <person name="Wu D."/>
            <person name="Spring S."/>
            <person name="Brambilla E."/>
            <person name="Klenk H.-P."/>
            <person name="Eisen J.A."/>
        </authorList>
    </citation>
    <scope>NUCLEOTIDE SEQUENCE [LARGE SCALE GENOMIC DNA]</scope>
    <source>
        <strain evidence="2 3">DSM 13497</strain>
    </source>
</reference>
<proteinExistence type="predicted"/>
<dbReference type="STRING" id="880073.Cabys_71"/>
<dbReference type="Proteomes" id="UP000004671">
    <property type="component" value="Chromosome"/>
</dbReference>
<protein>
    <submittedName>
        <fullName evidence="1">Uncharacterized conserved protein Smg, DUF494 family</fullName>
    </submittedName>
</protein>
<evidence type="ECO:0000313" key="1">
    <source>
        <dbReference type="EMBL" id="APF16822.1"/>
    </source>
</evidence>
<dbReference type="RefSeq" id="WP_006927517.1">
    <property type="nucleotide sequence ID" value="NZ_CM001402.1"/>
</dbReference>
<evidence type="ECO:0000313" key="3">
    <source>
        <dbReference type="Proteomes" id="UP000004671"/>
    </source>
</evidence>
<dbReference type="PANTHER" id="PTHR38692:SF1">
    <property type="entry name" value="PROTEIN SMG"/>
    <property type="match status" value="1"/>
</dbReference>
<keyword evidence="3" id="KW-1185">Reference proteome</keyword>
<dbReference type="HOGENOM" id="CLU_1683332_0_0_0"/>
<dbReference type="Pfam" id="PF04361">
    <property type="entry name" value="DUF494"/>
    <property type="match status" value="1"/>
</dbReference>
<dbReference type="InParanoid" id="H1XUM1"/>
<dbReference type="FunCoup" id="H1XUM1">
    <property type="interactions" value="43"/>
</dbReference>
<reference evidence="1 4" key="2">
    <citation type="submission" date="2016-11" db="EMBL/GenBank/DDBJ databases">
        <title>Genomic analysis of Caldithrix abyssi and proposal of a novel bacterial phylum Caldithrichaeota.</title>
        <authorList>
            <person name="Kublanov I."/>
            <person name="Sigalova O."/>
            <person name="Gavrilov S."/>
            <person name="Lebedinsky A."/>
            <person name="Ivanova N."/>
            <person name="Daum C."/>
            <person name="Reddy T."/>
            <person name="Klenk H.P."/>
            <person name="Goker M."/>
            <person name="Reva O."/>
            <person name="Miroshnichenko M."/>
            <person name="Kyprides N."/>
            <person name="Woyke T."/>
            <person name="Gelfand M."/>
        </authorList>
    </citation>
    <scope>NUCLEOTIDE SEQUENCE [LARGE SCALE GENOMIC DNA]</scope>
    <source>
        <strain evidence="1 4">LF13</strain>
    </source>
</reference>
<dbReference type="EMBL" id="CM001402">
    <property type="protein sequence ID" value="EHO40520.1"/>
    <property type="molecule type" value="Genomic_DNA"/>
</dbReference>
<gene>
    <name evidence="1" type="ORF">Cabys_71</name>
    <name evidence="2" type="ORF">Calab_0883</name>
</gene>